<reference evidence="1" key="1">
    <citation type="submission" date="2020-04" db="EMBL/GenBank/DDBJ databases">
        <authorList>
            <person name="Chiriac C."/>
            <person name="Salcher M."/>
            <person name="Ghai R."/>
            <person name="Kavagutti S V."/>
        </authorList>
    </citation>
    <scope>NUCLEOTIDE SEQUENCE</scope>
</reference>
<evidence type="ECO:0008006" key="3">
    <source>
        <dbReference type="Google" id="ProtNLM"/>
    </source>
</evidence>
<dbReference type="InterPro" id="IPR025267">
    <property type="entry name" value="ORF017-like"/>
</dbReference>
<sequence length="370" mass="40742">MALTNFAALTNEQKTVWSMDLWKQARNMSFINKFLGKGPNSLVQHITELKKSEKGARAVITLLADLEGDGVAGDRTLEGNEEAMKSYDQVIRIDQLRHANRHEGRMADQKSVVEFRGNSKDVLAYWLSDRIDQLAFLTLSGVSYTKTNKGGTRVGSDFPFLEFAADVSAPTANRRTRWSASSGLVTSAATTDVTTADTPSWEMLVRLKAYAKDHYIRGVKEAGGEETYHVFLTPSAMAKLKMESNFILNMRHSLQRGDNNSLFTGSSIKVDGLYLHEFRHVYNTSGAASGSKWGSSGTVDGCQILFCGAQALGMADIGAPEWVEKGFDYENSQGISVSKILGFLKPKFSSLYETNKSVEDFGVISCYTAQ</sequence>
<dbReference type="EMBL" id="LR796243">
    <property type="protein sequence ID" value="CAB4130996.1"/>
    <property type="molecule type" value="Genomic_DNA"/>
</dbReference>
<gene>
    <name evidence="1" type="ORF">UFOVP121_51</name>
    <name evidence="2" type="ORF">UFOVP277_56</name>
</gene>
<dbReference type="NCBIfam" id="TIGR04387">
    <property type="entry name" value="capsid_maj_N4"/>
    <property type="match status" value="1"/>
</dbReference>
<dbReference type="Pfam" id="PF13252">
    <property type="entry name" value="Phage_capsid_3"/>
    <property type="match status" value="1"/>
</dbReference>
<dbReference type="EMBL" id="LR796293">
    <property type="protein sequence ID" value="CAB4135040.1"/>
    <property type="molecule type" value="Genomic_DNA"/>
</dbReference>
<protein>
    <recommendedName>
        <fullName evidence="3">Major capsid protein</fullName>
    </recommendedName>
</protein>
<accession>A0A6J5LCU5</accession>
<evidence type="ECO:0000313" key="1">
    <source>
        <dbReference type="EMBL" id="CAB4130996.1"/>
    </source>
</evidence>
<evidence type="ECO:0000313" key="2">
    <source>
        <dbReference type="EMBL" id="CAB4135040.1"/>
    </source>
</evidence>
<proteinExistence type="predicted"/>
<organism evidence="1">
    <name type="scientific">uncultured Caudovirales phage</name>
    <dbReference type="NCBI Taxonomy" id="2100421"/>
    <lineage>
        <taxon>Viruses</taxon>
        <taxon>Duplodnaviria</taxon>
        <taxon>Heunggongvirae</taxon>
        <taxon>Uroviricota</taxon>
        <taxon>Caudoviricetes</taxon>
        <taxon>Peduoviridae</taxon>
        <taxon>Maltschvirus</taxon>
        <taxon>Maltschvirus maltsch</taxon>
    </lineage>
</organism>
<name>A0A6J5LCU5_9CAUD</name>